<feature type="binding site" evidence="8">
    <location>
        <position position="132"/>
    </location>
    <ligand>
        <name>L-tryptophan</name>
        <dbReference type="ChEBI" id="CHEBI:57912"/>
    </ligand>
</feature>
<dbReference type="InterPro" id="IPR024109">
    <property type="entry name" value="Trp-tRNA-ligase_bac-type"/>
</dbReference>
<feature type="short sequence motif" description="'HIGH' region" evidence="8">
    <location>
        <begin position="9"/>
        <end position="17"/>
    </location>
</feature>
<comment type="caution">
    <text evidence="8">Lacks conserved residue(s) required for the propagation of feature annotation.</text>
</comment>
<dbReference type="GO" id="GO:0004830">
    <property type="term" value="F:tryptophan-tRNA ligase activity"/>
    <property type="evidence" value="ECO:0007669"/>
    <property type="project" value="UniProtKB-UniRule"/>
</dbReference>
<evidence type="ECO:0000256" key="2">
    <source>
        <dbReference type="ARBA" id="ARBA00022598"/>
    </source>
</evidence>
<dbReference type="InterPro" id="IPR050203">
    <property type="entry name" value="Trp-tRNA_synthetase"/>
</dbReference>
<dbReference type="NCBIfam" id="TIGR00233">
    <property type="entry name" value="trpS"/>
    <property type="match status" value="1"/>
</dbReference>
<keyword evidence="3 8" id="KW-0547">Nucleotide-binding</keyword>
<keyword evidence="6 8" id="KW-0030">Aminoacyl-tRNA synthetase</keyword>
<dbReference type="Gene3D" id="1.10.240.10">
    <property type="entry name" value="Tyrosyl-Transfer RNA Synthetase"/>
    <property type="match status" value="1"/>
</dbReference>
<dbReference type="Pfam" id="PF00579">
    <property type="entry name" value="tRNA-synt_1b"/>
    <property type="match status" value="1"/>
</dbReference>
<feature type="binding site" evidence="8">
    <location>
        <begin position="8"/>
        <end position="10"/>
    </location>
    <ligand>
        <name>ATP</name>
        <dbReference type="ChEBI" id="CHEBI:30616"/>
    </ligand>
</feature>
<dbReference type="GO" id="GO:0006436">
    <property type="term" value="P:tryptophanyl-tRNA aminoacylation"/>
    <property type="evidence" value="ECO:0007669"/>
    <property type="project" value="UniProtKB-UniRule"/>
</dbReference>
<comment type="caution">
    <text evidence="10">The sequence shown here is derived from an EMBL/GenBank/DDBJ whole genome shotgun (WGS) entry which is preliminary data.</text>
</comment>
<dbReference type="GO" id="GO:0005524">
    <property type="term" value="F:ATP binding"/>
    <property type="evidence" value="ECO:0007669"/>
    <property type="project" value="UniProtKB-UniRule"/>
</dbReference>
<sequence length="355" mass="40447">MRIFSGVRPTGELHIGNYLGAIKQWISLQEKAECIFCIVDLHALTTPWEPKELPKNIFDVAIAYLAAGLDPEKCIFFVQSQVKEHSELTWLLNVITPVGELTRMTQYKEKSRQFKSNINAGLLDYPVLMAADILLYQTDLVPVGKDQQQHVELARVIARKFNQKFGQTFKEPKVLLPKIGAKIMSLQSPKKKMSKTDDPQGCIGLFDEVDVIKNKVMTAVTDPGKEIKYNPEKKPGISNLLTIYSLFSDKDYNPPLASEVPSRRVAGGLESHSSLRSEWAPIKEIEKEFKGKGYEEFKKSLVKLLINSLEPFRRKRKELLQREVYVKDVLEKGRKRAEIIVQSTMQDVRKKMGLV</sequence>
<dbReference type="EC" id="6.1.1.2" evidence="8"/>
<comment type="similarity">
    <text evidence="1 8 9">Belongs to the class-I aminoacyl-tRNA synthetase family.</text>
</comment>
<feature type="binding site" evidence="8">
    <location>
        <position position="183"/>
    </location>
    <ligand>
        <name>ATP</name>
        <dbReference type="ChEBI" id="CHEBI:30616"/>
    </ligand>
</feature>
<keyword evidence="5 8" id="KW-0648">Protein biosynthesis</keyword>
<organism evidence="10 11">
    <name type="scientific">Candidatus Nealsonbacteria bacterium CG23_combo_of_CG06-09_8_20_14_all_36_12</name>
    <dbReference type="NCBI Taxonomy" id="1974718"/>
    <lineage>
        <taxon>Bacteria</taxon>
        <taxon>Candidatus Nealsoniibacteriota</taxon>
    </lineage>
</organism>
<dbReference type="Proteomes" id="UP000228681">
    <property type="component" value="Unassembled WGS sequence"/>
</dbReference>
<evidence type="ECO:0000313" key="10">
    <source>
        <dbReference type="EMBL" id="PIP25130.1"/>
    </source>
</evidence>
<keyword evidence="8" id="KW-0963">Cytoplasm</keyword>
<dbReference type="AlphaFoldDB" id="A0A2G9Z0W9"/>
<evidence type="ECO:0000256" key="8">
    <source>
        <dbReference type="HAMAP-Rule" id="MF_00140"/>
    </source>
</evidence>
<dbReference type="InterPro" id="IPR001412">
    <property type="entry name" value="aa-tRNA-synth_I_CS"/>
</dbReference>
<dbReference type="PROSITE" id="PS00178">
    <property type="entry name" value="AA_TRNA_LIGASE_I"/>
    <property type="match status" value="1"/>
</dbReference>
<dbReference type="InterPro" id="IPR014729">
    <property type="entry name" value="Rossmann-like_a/b/a_fold"/>
</dbReference>
<dbReference type="InterPro" id="IPR002305">
    <property type="entry name" value="aa-tRNA-synth_Ic"/>
</dbReference>
<dbReference type="GO" id="GO:0005829">
    <property type="term" value="C:cytosol"/>
    <property type="evidence" value="ECO:0007669"/>
    <property type="project" value="TreeGrafter"/>
</dbReference>
<evidence type="ECO:0000256" key="1">
    <source>
        <dbReference type="ARBA" id="ARBA00005594"/>
    </source>
</evidence>
<comment type="catalytic activity">
    <reaction evidence="7 8">
        <text>tRNA(Trp) + L-tryptophan + ATP = L-tryptophyl-tRNA(Trp) + AMP + diphosphate + H(+)</text>
        <dbReference type="Rhea" id="RHEA:24080"/>
        <dbReference type="Rhea" id="RHEA-COMP:9671"/>
        <dbReference type="Rhea" id="RHEA-COMP:9705"/>
        <dbReference type="ChEBI" id="CHEBI:15378"/>
        <dbReference type="ChEBI" id="CHEBI:30616"/>
        <dbReference type="ChEBI" id="CHEBI:33019"/>
        <dbReference type="ChEBI" id="CHEBI:57912"/>
        <dbReference type="ChEBI" id="CHEBI:78442"/>
        <dbReference type="ChEBI" id="CHEBI:78535"/>
        <dbReference type="ChEBI" id="CHEBI:456215"/>
        <dbReference type="EC" id="6.1.1.2"/>
    </reaction>
</comment>
<protein>
    <recommendedName>
        <fullName evidence="8">Tryptophan--tRNA ligase</fullName>
        <ecNumber evidence="8">6.1.1.2</ecNumber>
    </recommendedName>
    <alternativeName>
        <fullName evidence="8">Tryptophanyl-tRNA synthetase</fullName>
        <shortName evidence="8">TrpRS</shortName>
    </alternativeName>
</protein>
<evidence type="ECO:0000313" key="11">
    <source>
        <dbReference type="Proteomes" id="UP000228681"/>
    </source>
</evidence>
<name>A0A2G9Z0W9_9BACT</name>
<reference evidence="10 11" key="1">
    <citation type="submission" date="2017-09" db="EMBL/GenBank/DDBJ databases">
        <title>Depth-based differentiation of microbial function through sediment-hosted aquifers and enrichment of novel symbionts in the deep terrestrial subsurface.</title>
        <authorList>
            <person name="Probst A.J."/>
            <person name="Ladd B."/>
            <person name="Jarett J.K."/>
            <person name="Geller-Mcgrath D.E."/>
            <person name="Sieber C.M."/>
            <person name="Emerson J.B."/>
            <person name="Anantharaman K."/>
            <person name="Thomas B.C."/>
            <person name="Malmstrom R."/>
            <person name="Stieglmeier M."/>
            <person name="Klingl A."/>
            <person name="Woyke T."/>
            <person name="Ryan C.M."/>
            <person name="Banfield J.F."/>
        </authorList>
    </citation>
    <scope>NUCLEOTIDE SEQUENCE [LARGE SCALE GENOMIC DNA]</scope>
    <source>
        <strain evidence="10">CG23_combo_of_CG06-09_8_20_14_all_36_12</strain>
    </source>
</reference>
<evidence type="ECO:0000256" key="4">
    <source>
        <dbReference type="ARBA" id="ARBA00022840"/>
    </source>
</evidence>
<comment type="subcellular location">
    <subcellularLocation>
        <location evidence="8">Cytoplasm</location>
    </subcellularLocation>
</comment>
<proteinExistence type="inferred from homology"/>
<comment type="function">
    <text evidence="8">Catalyzes the attachment of tryptophan to tRNA(Trp).</text>
</comment>
<evidence type="ECO:0000256" key="5">
    <source>
        <dbReference type="ARBA" id="ARBA00022917"/>
    </source>
</evidence>
<keyword evidence="2 8" id="KW-0436">Ligase</keyword>
<evidence type="ECO:0000256" key="7">
    <source>
        <dbReference type="ARBA" id="ARBA00049929"/>
    </source>
</evidence>
<comment type="subunit">
    <text evidence="8">Homodimer.</text>
</comment>
<dbReference type="EMBL" id="PCRS01000006">
    <property type="protein sequence ID" value="PIP25130.1"/>
    <property type="molecule type" value="Genomic_DNA"/>
</dbReference>
<evidence type="ECO:0000256" key="3">
    <source>
        <dbReference type="ARBA" id="ARBA00022741"/>
    </source>
</evidence>
<feature type="binding site" evidence="8">
    <location>
        <begin position="144"/>
        <end position="146"/>
    </location>
    <ligand>
        <name>ATP</name>
        <dbReference type="ChEBI" id="CHEBI:30616"/>
    </ligand>
</feature>
<feature type="binding site" evidence="8">
    <location>
        <begin position="16"/>
        <end position="17"/>
    </location>
    <ligand>
        <name>ATP</name>
        <dbReference type="ChEBI" id="CHEBI:30616"/>
    </ligand>
</feature>
<dbReference type="PANTHER" id="PTHR43766:SF1">
    <property type="entry name" value="TRYPTOPHAN--TRNA LIGASE, MITOCHONDRIAL"/>
    <property type="match status" value="1"/>
</dbReference>
<dbReference type="PANTHER" id="PTHR43766">
    <property type="entry name" value="TRYPTOPHAN--TRNA LIGASE, MITOCHONDRIAL"/>
    <property type="match status" value="1"/>
</dbReference>
<dbReference type="InterPro" id="IPR002306">
    <property type="entry name" value="Trp-tRNA-ligase"/>
</dbReference>
<dbReference type="Gene3D" id="3.40.50.620">
    <property type="entry name" value="HUPs"/>
    <property type="match status" value="1"/>
</dbReference>
<evidence type="ECO:0000256" key="6">
    <source>
        <dbReference type="ARBA" id="ARBA00023146"/>
    </source>
</evidence>
<evidence type="ECO:0000256" key="9">
    <source>
        <dbReference type="RuleBase" id="RU363036"/>
    </source>
</evidence>
<gene>
    <name evidence="8 10" type="primary">trpS</name>
    <name evidence="10" type="ORF">COX34_00375</name>
</gene>
<dbReference type="CDD" id="cd00806">
    <property type="entry name" value="TrpRS_core"/>
    <property type="match status" value="1"/>
</dbReference>
<dbReference type="SUPFAM" id="SSF52374">
    <property type="entry name" value="Nucleotidylyl transferase"/>
    <property type="match status" value="2"/>
</dbReference>
<accession>A0A2G9Z0W9</accession>
<dbReference type="PRINTS" id="PR01039">
    <property type="entry name" value="TRNASYNTHTRP"/>
</dbReference>
<dbReference type="HAMAP" id="MF_00140_B">
    <property type="entry name" value="Trp_tRNA_synth_B"/>
    <property type="match status" value="1"/>
</dbReference>
<keyword evidence="4 8" id="KW-0067">ATP-binding</keyword>